<feature type="region of interest" description="SAM motif III" evidence="7">
    <location>
        <begin position="166"/>
        <end position="175"/>
    </location>
</feature>
<proteinExistence type="evidence at transcript level"/>
<dbReference type="GO" id="GO:0008757">
    <property type="term" value="F:S-adenosylmethionine-dependent methyltransferase activity"/>
    <property type="evidence" value="ECO:0007669"/>
    <property type="project" value="InterPro"/>
</dbReference>
<keyword evidence="2" id="KW-0017">Alkaloid metabolism</keyword>
<evidence type="ECO:0000256" key="7">
    <source>
        <dbReference type="PROSITE-ProRule" id="PRU00914"/>
    </source>
</evidence>
<comment type="pathway">
    <text evidence="6">Alkaloid biosynthesis; vindoline biosynthesis.</text>
</comment>
<evidence type="ECO:0000259" key="8">
    <source>
        <dbReference type="Pfam" id="PF08241"/>
    </source>
</evidence>
<evidence type="ECO:0000256" key="4">
    <source>
        <dbReference type="ARBA" id="ARBA00022679"/>
    </source>
</evidence>
<feature type="region of interest" description="SAM motif II" evidence="7">
    <location>
        <begin position="139"/>
        <end position="147"/>
    </location>
</feature>
<feature type="region of interest" description="SAM motif I" evidence="7">
    <location>
        <begin position="76"/>
        <end position="85"/>
    </location>
</feature>
<evidence type="ECO:0000256" key="5">
    <source>
        <dbReference type="ARBA" id="ARBA00022691"/>
    </source>
</evidence>
<dbReference type="EMBL" id="KC708446">
    <property type="protein sequence ID" value="AHH02778.1"/>
    <property type="molecule type" value="mRNA"/>
</dbReference>
<dbReference type="GO" id="GO:0005737">
    <property type="term" value="C:cytoplasm"/>
    <property type="evidence" value="ECO:0007669"/>
    <property type="project" value="UniProtKB-ARBA"/>
</dbReference>
<dbReference type="Pfam" id="PF08241">
    <property type="entry name" value="Methyltransf_11"/>
    <property type="match status" value="1"/>
</dbReference>
<name>A0A075D6Q0_RAUSE</name>
<dbReference type="PANTHER" id="PTHR44068:SF11">
    <property type="entry name" value="GERANYL DIPHOSPHATE 2-C-METHYLTRANSFERASE"/>
    <property type="match status" value="1"/>
</dbReference>
<dbReference type="InterPro" id="IPR013216">
    <property type="entry name" value="Methyltransf_11"/>
</dbReference>
<keyword evidence="5 7" id="KW-0949">S-adenosyl-L-methionine</keyword>
<keyword evidence="4 7" id="KW-0808">Transferase</keyword>
<feature type="domain" description="Methyltransferase type 11" evidence="8">
    <location>
        <begin position="77"/>
        <end position="175"/>
    </location>
</feature>
<dbReference type="CDD" id="cd02440">
    <property type="entry name" value="AdoMet_MTases"/>
    <property type="match status" value="1"/>
</dbReference>
<comment type="similarity">
    <text evidence="7">Belongs to the class I-like SAM-binding methyltransferase superfamily. gTMT family.</text>
</comment>
<keyword evidence="3 7" id="KW-0489">Methyltransferase</keyword>
<evidence type="ECO:0000313" key="9">
    <source>
        <dbReference type="EMBL" id="AHH02778.1"/>
    </source>
</evidence>
<evidence type="ECO:0000256" key="2">
    <source>
        <dbReference type="ARBA" id="ARBA00022589"/>
    </source>
</evidence>
<dbReference type="AlphaFoldDB" id="A0A075D6Q0"/>
<dbReference type="InterPro" id="IPR025774">
    <property type="entry name" value="PiNMT-like"/>
</dbReference>
<evidence type="ECO:0000256" key="3">
    <source>
        <dbReference type="ARBA" id="ARBA00022603"/>
    </source>
</evidence>
<evidence type="ECO:0000256" key="6">
    <source>
        <dbReference type="ARBA" id="ARBA00035109"/>
    </source>
</evidence>
<dbReference type="GO" id="GO:0032259">
    <property type="term" value="P:methylation"/>
    <property type="evidence" value="ECO:0007669"/>
    <property type="project" value="UniProtKB-UniRule"/>
</dbReference>
<dbReference type="PANTHER" id="PTHR44068">
    <property type="entry name" value="ZGC:194242"/>
    <property type="match status" value="1"/>
</dbReference>
<evidence type="ECO:0000256" key="1">
    <source>
        <dbReference type="ARBA" id="ARBA00011738"/>
    </source>
</evidence>
<comment type="subunit">
    <text evidence="1">Homodimer.</text>
</comment>
<organism evidence="9">
    <name type="scientific">Rauvolfia serpentina</name>
    <name type="common">Serpentine wood</name>
    <name type="synonym">Ophioxylon serpentinum</name>
    <dbReference type="NCBI Taxonomy" id="4060"/>
    <lineage>
        <taxon>Eukaryota</taxon>
        <taxon>Viridiplantae</taxon>
        <taxon>Streptophyta</taxon>
        <taxon>Embryophyta</taxon>
        <taxon>Tracheophyta</taxon>
        <taxon>Spermatophyta</taxon>
        <taxon>Magnoliopsida</taxon>
        <taxon>eudicotyledons</taxon>
        <taxon>Gunneridae</taxon>
        <taxon>Pentapetalae</taxon>
        <taxon>asterids</taxon>
        <taxon>lamiids</taxon>
        <taxon>Gentianales</taxon>
        <taxon>Apocynaceae</taxon>
        <taxon>Rauvolfioideae</taxon>
        <taxon>Vinceae</taxon>
        <taxon>Rauvolfiinae</taxon>
        <taxon>Rauvolfia</taxon>
    </lineage>
</organism>
<dbReference type="Gene3D" id="3.40.50.150">
    <property type="entry name" value="Vaccinia Virus protein VP39"/>
    <property type="match status" value="1"/>
</dbReference>
<dbReference type="InterPro" id="IPR050447">
    <property type="entry name" value="Erg6_SMT_methyltransf"/>
</dbReference>
<reference evidence="9" key="1">
    <citation type="journal article" date="2016" name="Plant Physiol.">
        <title>A picrinine N-methyltransferase belongs to a new family of gamma-tocopherol-like methyltransferases found in medicinal plants that make biologically active monoterpenoid indole alkaloids.</title>
        <authorList>
            <person name="De Luca V."/>
            <person name="Levac D."/>
            <person name="Cazares P."/>
            <person name="Yu F."/>
        </authorList>
    </citation>
    <scope>NUCLEOTIDE SEQUENCE</scope>
</reference>
<dbReference type="InterPro" id="IPR029063">
    <property type="entry name" value="SAM-dependent_MTases_sf"/>
</dbReference>
<protein>
    <submittedName>
        <fullName evidence="9">Tocopherol-like methyltransferase</fullName>
    </submittedName>
</protein>
<dbReference type="GO" id="GO:0009820">
    <property type="term" value="P:alkaloid metabolic process"/>
    <property type="evidence" value="ECO:0007669"/>
    <property type="project" value="UniProtKB-KW"/>
</dbReference>
<accession>A0A075D6Q0</accession>
<dbReference type="SUPFAM" id="SSF53335">
    <property type="entry name" value="S-adenosyl-L-methionine-dependent methyltransferases"/>
    <property type="match status" value="1"/>
</dbReference>
<dbReference type="PROSITE" id="PS51581">
    <property type="entry name" value="SAM_GTMT"/>
    <property type="match status" value="1"/>
</dbReference>
<sequence length="295" mass="32481">MATVVGEKQEAVAEFYDNSTGAWEKLFGEHLHDGYYEPGTTATVPAHRVAVVRMIDEALRFANVSVDDPAKKPRNLLDVGCGLGGTCLHVAKKYDIKCTGITISPKQVKCAQDLAAAQGLESKVSFDVGDALDMPYRDGEFDVVFTLQCIDHVLDKEKFISEMVRVAAPGAAVVIITDTHRDLSPSEQSLKPHEIKTLKKICDNIVLSSISSTHDYVNWMRTLSLKDIKAADWTQNIVPFYPLLFKVAFSMKGFVSLLMKGGWSAIKVVLAVKMMSKAIDDGLLYYTAFSGRKPN</sequence>